<evidence type="ECO:0000256" key="1">
    <source>
        <dbReference type="ARBA" id="ARBA00022553"/>
    </source>
</evidence>
<feature type="region of interest" description="Disordered" evidence="3">
    <location>
        <begin position="1214"/>
        <end position="1239"/>
    </location>
</feature>
<dbReference type="PANTHER" id="PTHR34805">
    <property type="entry name" value="PROTEIN MODIFIER OF SNC1 1"/>
    <property type="match status" value="1"/>
</dbReference>
<sequence length="1477" mass="160719">MNSSMLAGERRWASARRGGMTVLGKVAVPKPLNLPSQRLENHGLDPNVEIVPKGTLSWGGRAASSGSNAWLSSAPNADGGNTAHSHGSGRPSSGGSGTRPSTSDSDRTNLPVANVWGSNSRPSTASGSLTSNQTSLRPRSAETRPNSSQVSRFSEPVSECSTAWCASGVGERLGVKSCKEDGFSLSSGDFPTLGSEKESSVMNTKVQDNCRPRSASDRTARAKEEDSNFHADAQRETMNTLRNDGPHTAEDAIFPRMENWQGDPQQYFNTNIRPPHFDAWHNPPFNAPAGPWYRGRPPGPPFGGHVAPGGFPIDPFPYYPPQISHPAVGGAQSATTAGPIPRGTHPRNGDLYRPPMHDAYARPGIPFRPGFYRGPPVAPGQMTFEGYYGPPRGYCSNEREIPFMTARPPSSYNGFQALGAHDPANFPGGTMGHGPSGKTISVQMESDLQSQQRVSSKDHNDWYRKDEEENWERDIHPNALYSGKGSVPTMTSQNNEWGAEENVENDRYARRTVPSDSSARDFVNQGHSSDSVRVRSIESISSAKLVNDNLTSESPNVASFHTEGCHIPLPNEGNPSLQGETKDSVLIQKLEVLNAKFRVSSDGQSGAPDSFNRDEHRSRFQAEKKLNNSSVEAINAAGSFERAPASVDFGSAPHQATVRKQSTPGVSRSSYHVAHGRFNQVRDPNDVVKTVEESIIDSVSKIEGEPVEETSDPSDIQEQRARRRELAKQRVLQLHKEEEERIREQKAKALAKLEELNRRTQVGETANTKVETTESSGYICGEQETCTFGGTVLVDPKFQAPGQNLVINPNVTDLESSINQSAESVKVTKNLPLELPPRLEPNLSHGQSLPMKDPRDARKVGMQLNDGGISKHNRTVYKQSQNKSSVKSSQEKSVANVACEVPEDIVSVPTIFTSTEAASSETQLGDESNVLKKSNTVAEPSIQQRRKNSSSKNKHKLDEAPAVPVSSVLADGNTGKWSAEDVESKASWSNLDNSAVTKSDLDTQQPVSCDVHHSSDTVIWAPVRMQNKTESGIEVDQKSTLEMDNATNSENIAQTITKGKRAEMERYVPKPVAMELAQQGNAPHVPSSVNMLKSDEVTGILQFGSFGAVSTQPVSSVNVSVASKVETKEVDDKHKIHKKEHGTWRPRGSTDSSNVKGVNLGPSLISEPSNDIPKVAEHQFVNSVTSSANADTFDSNSSFDNTTTAAMSKLPAVKDHGPAFRGKRHPPWVPKSTGNNPDHGDVLCNETGGSGSLCAADVDYPDRTFVSKDSRSRGDQPLSHWKPKLNSKSSNNLHGNKITGIETVTVEITGASMKDHPSQQTAQVLPQNDKRSRSSYRPLPPESNAVDESIEGNQQEFDREMKPSLAKEPPFSLNHDSINSTESAPPANTDVKREPDIPTGVRRSGKQNSRSMRGHESHGDLASGQENRPTQAHRFRERQRRNAHYEYQPVGPHKNNGPEKLDGPADGARNVHVINQE</sequence>
<accession>A0A2Z7B2B4</accession>
<feature type="compositionally biased region" description="Polar residues" evidence="3">
    <location>
        <begin position="116"/>
        <end position="152"/>
    </location>
</feature>
<evidence type="ECO:0000256" key="3">
    <source>
        <dbReference type="SAM" id="MobiDB-lite"/>
    </source>
</evidence>
<feature type="region of interest" description="Disordered" evidence="3">
    <location>
        <begin position="700"/>
        <end position="719"/>
    </location>
</feature>
<proteinExistence type="predicted"/>
<feature type="region of interest" description="Disordered" evidence="3">
    <location>
        <begin position="1130"/>
        <end position="1156"/>
    </location>
</feature>
<keyword evidence="2" id="KW-0175">Coiled coil</keyword>
<dbReference type="InterPro" id="IPR009738">
    <property type="entry name" value="BAT2_N"/>
</dbReference>
<feature type="compositionally biased region" description="Low complexity" evidence="3">
    <location>
        <begin position="876"/>
        <end position="892"/>
    </location>
</feature>
<dbReference type="InterPro" id="IPR038808">
    <property type="entry name" value="MOS1-like"/>
</dbReference>
<feature type="compositionally biased region" description="Polar residues" evidence="3">
    <location>
        <begin position="917"/>
        <end position="942"/>
    </location>
</feature>
<evidence type="ECO:0000313" key="6">
    <source>
        <dbReference type="Proteomes" id="UP000250235"/>
    </source>
</evidence>
<evidence type="ECO:0000256" key="2">
    <source>
        <dbReference type="SAM" id="Coils"/>
    </source>
</evidence>
<feature type="region of interest" description="Disordered" evidence="3">
    <location>
        <begin position="1312"/>
        <end position="1477"/>
    </location>
</feature>
<gene>
    <name evidence="5" type="ORF">F511_04728</name>
</gene>
<keyword evidence="6" id="KW-1185">Reference proteome</keyword>
<feature type="region of interest" description="Disordered" evidence="3">
    <location>
        <begin position="327"/>
        <end position="352"/>
    </location>
</feature>
<feature type="compositionally biased region" description="Basic residues" evidence="3">
    <location>
        <begin position="944"/>
        <end position="955"/>
    </location>
</feature>
<feature type="compositionally biased region" description="Basic and acidic residues" evidence="3">
    <location>
        <begin position="611"/>
        <end position="626"/>
    </location>
</feature>
<feature type="compositionally biased region" description="Basic and acidic residues" evidence="3">
    <location>
        <begin position="208"/>
        <end position="229"/>
    </location>
</feature>
<dbReference type="EMBL" id="KV011838">
    <property type="protein sequence ID" value="KZV25667.1"/>
    <property type="molecule type" value="Genomic_DNA"/>
</dbReference>
<reference evidence="5 6" key="1">
    <citation type="journal article" date="2015" name="Proc. Natl. Acad. Sci. U.S.A.">
        <title>The resurrection genome of Boea hygrometrica: A blueprint for survival of dehydration.</title>
        <authorList>
            <person name="Xiao L."/>
            <person name="Yang G."/>
            <person name="Zhang L."/>
            <person name="Yang X."/>
            <person name="Zhao S."/>
            <person name="Ji Z."/>
            <person name="Zhou Q."/>
            <person name="Hu M."/>
            <person name="Wang Y."/>
            <person name="Chen M."/>
            <person name="Xu Y."/>
            <person name="Jin H."/>
            <person name="Xiao X."/>
            <person name="Hu G."/>
            <person name="Bao F."/>
            <person name="Hu Y."/>
            <person name="Wan P."/>
            <person name="Li L."/>
            <person name="Deng X."/>
            <person name="Kuang T."/>
            <person name="Xiang C."/>
            <person name="Zhu J.K."/>
            <person name="Oliver M.J."/>
            <person name="He Y."/>
        </authorList>
    </citation>
    <scope>NUCLEOTIDE SEQUENCE [LARGE SCALE GENOMIC DNA]</scope>
    <source>
        <strain evidence="6">cv. XS01</strain>
    </source>
</reference>
<name>A0A2Z7B2B4_9LAMI</name>
<protein>
    <recommendedName>
        <fullName evidence="4">BAT2 N-terminal domain-containing protein</fullName>
    </recommendedName>
</protein>
<dbReference type="Pfam" id="PF07001">
    <property type="entry name" value="BAT2_N"/>
    <property type="match status" value="1"/>
</dbReference>
<organism evidence="5 6">
    <name type="scientific">Dorcoceras hygrometricum</name>
    <dbReference type="NCBI Taxonomy" id="472368"/>
    <lineage>
        <taxon>Eukaryota</taxon>
        <taxon>Viridiplantae</taxon>
        <taxon>Streptophyta</taxon>
        <taxon>Embryophyta</taxon>
        <taxon>Tracheophyta</taxon>
        <taxon>Spermatophyta</taxon>
        <taxon>Magnoliopsida</taxon>
        <taxon>eudicotyledons</taxon>
        <taxon>Gunneridae</taxon>
        <taxon>Pentapetalae</taxon>
        <taxon>asterids</taxon>
        <taxon>lamiids</taxon>
        <taxon>Lamiales</taxon>
        <taxon>Gesneriaceae</taxon>
        <taxon>Didymocarpoideae</taxon>
        <taxon>Trichosporeae</taxon>
        <taxon>Loxocarpinae</taxon>
        <taxon>Dorcoceras</taxon>
    </lineage>
</organism>
<evidence type="ECO:0000313" key="5">
    <source>
        <dbReference type="EMBL" id="KZV25667.1"/>
    </source>
</evidence>
<dbReference type="PANTHER" id="PTHR34805:SF1">
    <property type="entry name" value="PROTEIN MODIFIER OF SNC1 1"/>
    <property type="match status" value="1"/>
</dbReference>
<feature type="compositionally biased region" description="Polar residues" evidence="3">
    <location>
        <begin position="1374"/>
        <end position="1383"/>
    </location>
</feature>
<feature type="compositionally biased region" description="Polar residues" evidence="3">
    <location>
        <begin position="64"/>
        <end position="75"/>
    </location>
</feature>
<feature type="compositionally biased region" description="Basic and acidic residues" evidence="3">
    <location>
        <begin position="1265"/>
        <end position="1274"/>
    </location>
</feature>
<feature type="region of interest" description="Disordered" evidence="3">
    <location>
        <begin position="58"/>
        <end position="155"/>
    </location>
</feature>
<feature type="compositionally biased region" description="Basic residues" evidence="3">
    <location>
        <begin position="1431"/>
        <end position="1442"/>
    </location>
</feature>
<feature type="region of interest" description="Disordered" evidence="3">
    <location>
        <begin position="917"/>
        <end position="987"/>
    </location>
</feature>
<keyword evidence="1" id="KW-0597">Phosphoprotein</keyword>
<feature type="region of interest" description="Disordered" evidence="3">
    <location>
        <begin position="600"/>
        <end position="626"/>
    </location>
</feature>
<feature type="domain" description="BAT2 N-terminal" evidence="4">
    <location>
        <begin position="14"/>
        <end position="143"/>
    </location>
</feature>
<evidence type="ECO:0000259" key="4">
    <source>
        <dbReference type="Pfam" id="PF07001"/>
    </source>
</evidence>
<dbReference type="OrthoDB" id="1939715at2759"/>
<feature type="region of interest" description="Disordered" evidence="3">
    <location>
        <begin position="474"/>
        <end position="532"/>
    </location>
</feature>
<feature type="region of interest" description="Disordered" evidence="3">
    <location>
        <begin position="189"/>
        <end position="229"/>
    </location>
</feature>
<feature type="coiled-coil region" evidence="2">
    <location>
        <begin position="728"/>
        <end position="759"/>
    </location>
</feature>
<dbReference type="GO" id="GO:0040029">
    <property type="term" value="P:epigenetic regulation of gene expression"/>
    <property type="evidence" value="ECO:0007669"/>
    <property type="project" value="TreeGrafter"/>
</dbReference>
<dbReference type="Proteomes" id="UP000250235">
    <property type="component" value="Unassembled WGS sequence"/>
</dbReference>
<feature type="region of interest" description="Disordered" evidence="3">
    <location>
        <begin position="832"/>
        <end position="892"/>
    </location>
</feature>
<feature type="region of interest" description="Disordered" evidence="3">
    <location>
        <begin position="1265"/>
        <end position="1296"/>
    </location>
</feature>